<accession>A0A0F9T107</accession>
<dbReference type="PANTHER" id="PTHR42282">
    <property type="entry name" value="PANTOATE KINASE-RELATED"/>
    <property type="match status" value="1"/>
</dbReference>
<reference evidence="2" key="1">
    <citation type="journal article" date="2015" name="Nature">
        <title>Complex archaea that bridge the gap between prokaryotes and eukaryotes.</title>
        <authorList>
            <person name="Spang A."/>
            <person name="Saw J.H."/>
            <person name="Jorgensen S.L."/>
            <person name="Zaremba-Niedzwiedzka K."/>
            <person name="Martijn J."/>
            <person name="Lind A.E."/>
            <person name="van Eijk R."/>
            <person name="Schleper C."/>
            <person name="Guy L."/>
            <person name="Ettema T.J."/>
        </authorList>
    </citation>
    <scope>NUCLEOTIDE SEQUENCE</scope>
</reference>
<protein>
    <recommendedName>
        <fullName evidence="1">GHMP kinase N-terminal domain-containing protein</fullName>
    </recommendedName>
</protein>
<dbReference type="InterPro" id="IPR006204">
    <property type="entry name" value="GHMP_kinase_N_dom"/>
</dbReference>
<proteinExistence type="inferred from homology"/>
<evidence type="ECO:0000259" key="1">
    <source>
        <dbReference type="Pfam" id="PF00288"/>
    </source>
</evidence>
<sequence length="324" mass="36191">MAPHKKEVVFEVPHRISGFFEIVDELDGIKIENPEIIGSRGAGFNLSAVGRTKIQVEKSNTPEINIFINNLRVDREAETTHYIYNYVKKFVKKVVKINIYHNFDLPVGCGYGASGAGALGTIYGLDHVLNLKLSNIEKGKLAHIAEVVNHTGLGTVCGQLRGGLCILREPGYPCISERINFPRNLKVICGTFGMIHTKSVLMHPKLNLMIKKAGRRAQKMLIQNPNIVTFIHASIKFVKETEILHILNLSELEDLIDNLNNLDILGASMNQLGKSIYSICKLEAVKKVEEVFDSYKPKIQVFDLSINKAGPRMINKKNLSLHHS</sequence>
<dbReference type="EMBL" id="LAZR01000318">
    <property type="protein sequence ID" value="KKN74940.1"/>
    <property type="molecule type" value="Genomic_DNA"/>
</dbReference>
<dbReference type="HAMAP" id="MF_02223">
    <property type="entry name" value="Pantoate_kinase"/>
    <property type="match status" value="1"/>
</dbReference>
<dbReference type="SUPFAM" id="SSF54211">
    <property type="entry name" value="Ribosomal protein S5 domain 2-like"/>
    <property type="match status" value="1"/>
</dbReference>
<name>A0A0F9T107_9ZZZZ</name>
<dbReference type="InterPro" id="IPR012043">
    <property type="entry name" value="PoK"/>
</dbReference>
<evidence type="ECO:0000313" key="2">
    <source>
        <dbReference type="EMBL" id="KKN74940.1"/>
    </source>
</evidence>
<gene>
    <name evidence="2" type="ORF">LCGC14_0385680</name>
</gene>
<comment type="caution">
    <text evidence="2">The sequence shown here is derived from an EMBL/GenBank/DDBJ whole genome shotgun (WGS) entry which is preliminary data.</text>
</comment>
<dbReference type="Pfam" id="PF00288">
    <property type="entry name" value="GHMP_kinases_N"/>
    <property type="match status" value="1"/>
</dbReference>
<dbReference type="InterPro" id="IPR020568">
    <property type="entry name" value="Ribosomal_Su5_D2-typ_SF"/>
</dbReference>
<feature type="domain" description="GHMP kinase N-terminal" evidence="1">
    <location>
        <begin position="85"/>
        <end position="154"/>
    </location>
</feature>
<dbReference type="InterPro" id="IPR014721">
    <property type="entry name" value="Ribsml_uS5_D2-typ_fold_subgr"/>
</dbReference>
<organism evidence="2">
    <name type="scientific">marine sediment metagenome</name>
    <dbReference type="NCBI Taxonomy" id="412755"/>
    <lineage>
        <taxon>unclassified sequences</taxon>
        <taxon>metagenomes</taxon>
        <taxon>ecological metagenomes</taxon>
    </lineage>
</organism>
<dbReference type="AlphaFoldDB" id="A0A0F9T107"/>
<dbReference type="PIRSF" id="PIRSF016896">
    <property type="entry name" value="GHMP_arc_MJ0969"/>
    <property type="match status" value="1"/>
</dbReference>
<dbReference type="Gene3D" id="3.30.230.10">
    <property type="match status" value="1"/>
</dbReference>
<dbReference type="GO" id="GO:0005524">
    <property type="term" value="F:ATP binding"/>
    <property type="evidence" value="ECO:0007669"/>
    <property type="project" value="InterPro"/>
</dbReference>
<dbReference type="PANTHER" id="PTHR42282:SF1">
    <property type="entry name" value="PANTOATE KINASE"/>
    <property type="match status" value="1"/>
</dbReference>